<dbReference type="RefSeq" id="WP_155449931.1">
    <property type="nucleotide sequence ID" value="NZ_WNKT01000017.1"/>
</dbReference>
<reference evidence="1 2" key="1">
    <citation type="submission" date="2019-11" db="EMBL/GenBank/DDBJ databases">
        <title>Whole-genome sequence of the anaerobic purple sulfur bacterium Allochromatium palmeri DSM 15591.</title>
        <authorList>
            <person name="Kyndt J.A."/>
            <person name="Meyer T.E."/>
        </authorList>
    </citation>
    <scope>NUCLEOTIDE SEQUENCE [LARGE SCALE GENOMIC DNA]</scope>
    <source>
        <strain evidence="1 2">DSM 15591</strain>
    </source>
</reference>
<keyword evidence="2" id="KW-1185">Reference proteome</keyword>
<dbReference type="EMBL" id="WNKT01000017">
    <property type="protein sequence ID" value="MTW21343.1"/>
    <property type="molecule type" value="Genomic_DNA"/>
</dbReference>
<evidence type="ECO:0000313" key="2">
    <source>
        <dbReference type="Proteomes" id="UP000434044"/>
    </source>
</evidence>
<dbReference type="Pfam" id="PF07751">
    <property type="entry name" value="Abi_2"/>
    <property type="match status" value="1"/>
</dbReference>
<proteinExistence type="predicted"/>
<dbReference type="PIRSF" id="PIRSF034934">
    <property type="entry name" value="AbiF_AbiD"/>
    <property type="match status" value="1"/>
</dbReference>
<dbReference type="AlphaFoldDB" id="A0A6N8EAP7"/>
<dbReference type="InterPro" id="IPR017034">
    <property type="entry name" value="Abi_system_AbiD/AbiF"/>
</dbReference>
<name>A0A6N8EAP7_9GAMM</name>
<organism evidence="1 2">
    <name type="scientific">Allochromatium palmeri</name>
    <dbReference type="NCBI Taxonomy" id="231048"/>
    <lineage>
        <taxon>Bacteria</taxon>
        <taxon>Pseudomonadati</taxon>
        <taxon>Pseudomonadota</taxon>
        <taxon>Gammaproteobacteria</taxon>
        <taxon>Chromatiales</taxon>
        <taxon>Chromatiaceae</taxon>
        <taxon>Allochromatium</taxon>
    </lineage>
</organism>
<dbReference type="OrthoDB" id="5363652at2"/>
<evidence type="ECO:0000313" key="1">
    <source>
        <dbReference type="EMBL" id="MTW21343.1"/>
    </source>
</evidence>
<protein>
    <submittedName>
        <fullName evidence="1">Abi family protein</fullName>
    </submittedName>
</protein>
<dbReference type="Proteomes" id="UP000434044">
    <property type="component" value="Unassembled WGS sequence"/>
</dbReference>
<comment type="caution">
    <text evidence="1">The sequence shown here is derived from an EMBL/GenBank/DDBJ whole genome shotgun (WGS) entry which is preliminary data.</text>
</comment>
<sequence length="308" mass="35810">MQYAKPALTFDEQVTLLAARGLIIEDRAAAAEILSRISYYRLSAYWHPYKRADDSLKPDASFAAAVQLYEFDRHLRLQVMDAIERVEVALRTAITYHLSQAFGPFAHCDPAHFRHTFKQSEWLAKVRQEAENSREIFVAHFRDRYDEFPDLPLWMATEILPFGALSRLYEGMLPDQQRPVAAEYGVHHAVLRSWLRTLNYIRNLCAHHARLWNRELAVGPESPRHNARWLPPITPTNRRVFIVLLMLRQMMARQHEGQHWQQRVTRLITSANLNSAAQHAMGLPTTWLSHPLWDRVVPENHRGSEPVS</sequence>
<dbReference type="InterPro" id="IPR011664">
    <property type="entry name" value="Abi_system_AbiD/AbiF-like"/>
</dbReference>
<gene>
    <name evidence="1" type="ORF">GJ668_09545</name>
</gene>
<accession>A0A6N8EAP7</accession>